<dbReference type="PANTHER" id="PTHR47425:SF2">
    <property type="entry name" value="FARB-RELATED"/>
    <property type="match status" value="1"/>
</dbReference>
<dbReference type="RefSeq" id="XP_006668339.1">
    <property type="nucleotide sequence ID" value="XM_006668276.1"/>
</dbReference>
<dbReference type="OMA" id="DRWQMEQ"/>
<dbReference type="PANTHER" id="PTHR47425">
    <property type="entry name" value="FARB-RELATED"/>
    <property type="match status" value="1"/>
</dbReference>
<evidence type="ECO:0000256" key="1">
    <source>
        <dbReference type="ARBA" id="ARBA00022723"/>
    </source>
</evidence>
<dbReference type="AlphaFoldDB" id="G3J8X0"/>
<dbReference type="CDD" id="cd12148">
    <property type="entry name" value="fungal_TF_MHR"/>
    <property type="match status" value="1"/>
</dbReference>
<evidence type="ECO:0000256" key="3">
    <source>
        <dbReference type="SAM" id="MobiDB-lite"/>
    </source>
</evidence>
<dbReference type="InterPro" id="IPR001138">
    <property type="entry name" value="Zn2Cys6_DnaBD"/>
</dbReference>
<protein>
    <submittedName>
        <fullName evidence="5">Fungal transcriptional regulatory protein</fullName>
    </submittedName>
</protein>
<dbReference type="KEGG" id="cmt:CCM_03124"/>
<dbReference type="Pfam" id="PF04082">
    <property type="entry name" value="Fungal_trans"/>
    <property type="match status" value="1"/>
</dbReference>
<dbReference type="Pfam" id="PF00172">
    <property type="entry name" value="Zn_clus"/>
    <property type="match status" value="1"/>
</dbReference>
<dbReference type="InterPro" id="IPR007219">
    <property type="entry name" value="XnlR_reg_dom"/>
</dbReference>
<dbReference type="GO" id="GO:0003677">
    <property type="term" value="F:DNA binding"/>
    <property type="evidence" value="ECO:0007669"/>
    <property type="project" value="InterPro"/>
</dbReference>
<dbReference type="InterPro" id="IPR036864">
    <property type="entry name" value="Zn2-C6_fun-type_DNA-bd_sf"/>
</dbReference>
<dbReference type="GO" id="GO:0006351">
    <property type="term" value="P:DNA-templated transcription"/>
    <property type="evidence" value="ECO:0007669"/>
    <property type="project" value="InterPro"/>
</dbReference>
<sequence length="609" mass="67290">MSSTTPTKACVPCRVRKTKCDAAAAGLPCSGCVSRNCAEKCVILTRKKRKRPGEEDEEEEAAESGAAAVLSQQPLTTTGSKAQPWSHSPEAPTPDSLDKRQSQLHYFCILRDAVDDGALDDQDDALGTPLGRQDHDDDAPRQRAPQLDDADREYLDKKGVIALVTVYFAMLEPYAPIIDRADFARQFDAGTCSLFLLYAMLATASLYVPGAVIDACGAFAGRAEAQAAFAARAALLYDFQVETDALTLLQGSLLLTKVLPEHQTEKDSNYWFYNALRLATRLQLYSRQKVTSECEAGWEIGIVFADCLGSSYLEPPKMSDWSIERIPKQYRDIVPPTTSQQKALFIAICKLGTICEPMPPPTSHYHYSVHILTETNETLDGEILPRIVQDPCVDLAQLMRPLEFWRMSLPTQLQLGDQPPNSNIHHLDVLGTSYRYEATLCRLIQRQLRSVDAAKSSLAKQRLRSAMLELDGITGKLLANDMMNKIPISLQAALDPSESELARSMARLSISQAMLALHQLREIPAIKKALPLFELILSRKKLHGNYSGAPPEAAGDAQWDGADVVLRSEQQGGAETDGGVSFDSFVQEFLEYDTLGRWEFGQLDFSRLV</sequence>
<feature type="compositionally biased region" description="Basic and acidic residues" evidence="3">
    <location>
        <begin position="132"/>
        <end position="141"/>
    </location>
</feature>
<keyword evidence="6" id="KW-1185">Reference proteome</keyword>
<gene>
    <name evidence="5" type="ORF">CCM_03124</name>
</gene>
<organism evidence="5 6">
    <name type="scientific">Cordyceps militaris (strain CM01)</name>
    <name type="common">Caterpillar fungus</name>
    <dbReference type="NCBI Taxonomy" id="983644"/>
    <lineage>
        <taxon>Eukaryota</taxon>
        <taxon>Fungi</taxon>
        <taxon>Dikarya</taxon>
        <taxon>Ascomycota</taxon>
        <taxon>Pezizomycotina</taxon>
        <taxon>Sordariomycetes</taxon>
        <taxon>Hypocreomycetidae</taxon>
        <taxon>Hypocreales</taxon>
        <taxon>Cordycipitaceae</taxon>
        <taxon>Cordyceps</taxon>
    </lineage>
</organism>
<evidence type="ECO:0000313" key="5">
    <source>
        <dbReference type="EMBL" id="EGX94853.1"/>
    </source>
</evidence>
<dbReference type="InParanoid" id="G3J8X0"/>
<dbReference type="Proteomes" id="UP000001610">
    <property type="component" value="Unassembled WGS sequence"/>
</dbReference>
<feature type="region of interest" description="Disordered" evidence="3">
    <location>
        <begin position="47"/>
        <end position="98"/>
    </location>
</feature>
<dbReference type="CDD" id="cd00067">
    <property type="entry name" value="GAL4"/>
    <property type="match status" value="1"/>
</dbReference>
<dbReference type="VEuPathDB" id="FungiDB:CCM_03124"/>
<evidence type="ECO:0000256" key="2">
    <source>
        <dbReference type="ARBA" id="ARBA00023242"/>
    </source>
</evidence>
<dbReference type="SMART" id="SM00066">
    <property type="entry name" value="GAL4"/>
    <property type="match status" value="1"/>
</dbReference>
<keyword evidence="2" id="KW-0539">Nucleus</keyword>
<dbReference type="HOGENOM" id="CLU_023926_1_0_1"/>
<name>G3J8X0_CORMM</name>
<reference evidence="5 6" key="1">
    <citation type="journal article" date="2011" name="Genome Biol.">
        <title>Genome sequence of the insect pathogenic fungus Cordyceps militaris, a valued traditional Chinese medicine.</title>
        <authorList>
            <person name="Zheng P."/>
            <person name="Xia Y."/>
            <person name="Xiao G."/>
            <person name="Xiong C."/>
            <person name="Hu X."/>
            <person name="Zhang S."/>
            <person name="Zheng H."/>
            <person name="Huang Y."/>
            <person name="Zhou Y."/>
            <person name="Wang S."/>
            <person name="Zhao G.P."/>
            <person name="Liu X."/>
            <person name="St Leger R.J."/>
            <person name="Wang C."/>
        </authorList>
    </citation>
    <scope>NUCLEOTIDE SEQUENCE [LARGE SCALE GENOMIC DNA]</scope>
    <source>
        <strain evidence="5 6">CM01</strain>
    </source>
</reference>
<dbReference type="PROSITE" id="PS50048">
    <property type="entry name" value="ZN2_CY6_FUNGAL_2"/>
    <property type="match status" value="1"/>
</dbReference>
<keyword evidence="1" id="KW-0479">Metal-binding</keyword>
<dbReference type="eggNOG" id="ENOG502SIT4">
    <property type="taxonomic scope" value="Eukaryota"/>
</dbReference>
<dbReference type="PROSITE" id="PS00463">
    <property type="entry name" value="ZN2_CY6_FUNGAL_1"/>
    <property type="match status" value="1"/>
</dbReference>
<dbReference type="InterPro" id="IPR052761">
    <property type="entry name" value="Fungal_Detox/Toxin_TFs"/>
</dbReference>
<accession>G3J8X0</accession>
<dbReference type="GO" id="GO:0008270">
    <property type="term" value="F:zinc ion binding"/>
    <property type="evidence" value="ECO:0007669"/>
    <property type="project" value="InterPro"/>
</dbReference>
<feature type="compositionally biased region" description="Polar residues" evidence="3">
    <location>
        <begin position="70"/>
        <end position="86"/>
    </location>
</feature>
<feature type="region of interest" description="Disordered" evidence="3">
    <location>
        <begin position="120"/>
        <end position="150"/>
    </location>
</feature>
<dbReference type="GO" id="GO:0000981">
    <property type="term" value="F:DNA-binding transcription factor activity, RNA polymerase II-specific"/>
    <property type="evidence" value="ECO:0007669"/>
    <property type="project" value="InterPro"/>
</dbReference>
<evidence type="ECO:0000259" key="4">
    <source>
        <dbReference type="PROSITE" id="PS50048"/>
    </source>
</evidence>
<dbReference type="SUPFAM" id="SSF57701">
    <property type="entry name" value="Zn2/Cys6 DNA-binding domain"/>
    <property type="match status" value="1"/>
</dbReference>
<feature type="domain" description="Zn(2)-C6 fungal-type" evidence="4">
    <location>
        <begin position="9"/>
        <end position="43"/>
    </location>
</feature>
<proteinExistence type="predicted"/>
<dbReference type="GeneID" id="18165151"/>
<dbReference type="OrthoDB" id="5121955at2759"/>
<dbReference type="EMBL" id="JH126400">
    <property type="protein sequence ID" value="EGX94853.1"/>
    <property type="molecule type" value="Genomic_DNA"/>
</dbReference>
<evidence type="ECO:0000313" key="6">
    <source>
        <dbReference type="Proteomes" id="UP000001610"/>
    </source>
</evidence>
<dbReference type="Gene3D" id="4.10.240.10">
    <property type="entry name" value="Zn(2)-C6 fungal-type DNA-binding domain"/>
    <property type="match status" value="1"/>
</dbReference>